<dbReference type="PANTHER" id="PTHR43540">
    <property type="entry name" value="PEROXYUREIDOACRYLATE/UREIDOACRYLATE AMIDOHYDROLASE-RELATED"/>
    <property type="match status" value="1"/>
</dbReference>
<dbReference type="PANTHER" id="PTHR43540:SF6">
    <property type="entry name" value="ISOCHORISMATASE-LIKE DOMAIN-CONTAINING PROTEIN"/>
    <property type="match status" value="1"/>
</dbReference>
<dbReference type="Pfam" id="PF00857">
    <property type="entry name" value="Isochorismatase"/>
    <property type="match status" value="1"/>
</dbReference>
<gene>
    <name evidence="3" type="ORF">SMD31_04730</name>
</gene>
<dbReference type="SUPFAM" id="SSF52499">
    <property type="entry name" value="Isochorismatase-like hydrolases"/>
    <property type="match status" value="1"/>
</dbReference>
<proteinExistence type="predicted"/>
<reference evidence="3 4" key="1">
    <citation type="journal article" date="2013" name="Antonie Van Leeuwenhoek">
        <title>Dongia rigui sp. nov., isolated from freshwater of a large wetland in Korea.</title>
        <authorList>
            <person name="Baik K.S."/>
            <person name="Hwang Y.M."/>
            <person name="Choi J.S."/>
            <person name="Kwon J."/>
            <person name="Seong C.N."/>
        </authorList>
    </citation>
    <scope>NUCLEOTIDE SEQUENCE [LARGE SCALE GENOMIC DNA]</scope>
    <source>
        <strain evidence="3 4">04SU4-P</strain>
    </source>
</reference>
<keyword evidence="4" id="KW-1185">Reference proteome</keyword>
<dbReference type="EC" id="3.-.-.-" evidence="3"/>
<dbReference type="GO" id="GO:0016787">
    <property type="term" value="F:hydrolase activity"/>
    <property type="evidence" value="ECO:0007669"/>
    <property type="project" value="UniProtKB-KW"/>
</dbReference>
<feature type="domain" description="Isochorismatase-like" evidence="2">
    <location>
        <begin position="15"/>
        <end position="175"/>
    </location>
</feature>
<protein>
    <submittedName>
        <fullName evidence="3">Isochorismatase family cysteine hydrolase</fullName>
        <ecNumber evidence="3">3.-.-.-</ecNumber>
    </submittedName>
</protein>
<dbReference type="CDD" id="cd00431">
    <property type="entry name" value="cysteine_hydrolases"/>
    <property type="match status" value="1"/>
</dbReference>
<dbReference type="InterPro" id="IPR036380">
    <property type="entry name" value="Isochorismatase-like_sf"/>
</dbReference>
<dbReference type="RefSeq" id="WP_320499574.1">
    <property type="nucleotide sequence ID" value="NZ_JAXCLX010000001.1"/>
</dbReference>
<evidence type="ECO:0000313" key="3">
    <source>
        <dbReference type="EMBL" id="MDY0871209.1"/>
    </source>
</evidence>
<name>A0ABU5DV94_9PROT</name>
<dbReference type="Proteomes" id="UP001271769">
    <property type="component" value="Unassembled WGS sequence"/>
</dbReference>
<organism evidence="3 4">
    <name type="scientific">Dongia rigui</name>
    <dbReference type="NCBI Taxonomy" id="940149"/>
    <lineage>
        <taxon>Bacteria</taxon>
        <taxon>Pseudomonadati</taxon>
        <taxon>Pseudomonadota</taxon>
        <taxon>Alphaproteobacteria</taxon>
        <taxon>Rhodospirillales</taxon>
        <taxon>Dongiaceae</taxon>
        <taxon>Dongia</taxon>
    </lineage>
</organism>
<evidence type="ECO:0000313" key="4">
    <source>
        <dbReference type="Proteomes" id="UP001271769"/>
    </source>
</evidence>
<sequence length="198" mass="21811">MTDHARLPLSARSQHIVVDMQEVFATNPQWGFAGIYEIVPAISRLAKAKPKNTLWTRFISAHSAEEAEGAWAALYRMWPGATLSAGAQMDILADLLPLTDPTAVFDKPTYSSFHSAALVAELKRRQADTLILSGVETDVCVLGTLMEAVDRGYFVVLPTDALTSSDPDGHRQILDVIPRRLKSQVFCATVDEILEQWS</sequence>
<dbReference type="EMBL" id="JAXCLX010000001">
    <property type="protein sequence ID" value="MDY0871209.1"/>
    <property type="molecule type" value="Genomic_DNA"/>
</dbReference>
<keyword evidence="1 3" id="KW-0378">Hydrolase</keyword>
<dbReference type="InterPro" id="IPR050272">
    <property type="entry name" value="Isochorismatase-like_hydrls"/>
</dbReference>
<evidence type="ECO:0000259" key="2">
    <source>
        <dbReference type="Pfam" id="PF00857"/>
    </source>
</evidence>
<evidence type="ECO:0000256" key="1">
    <source>
        <dbReference type="ARBA" id="ARBA00022801"/>
    </source>
</evidence>
<comment type="caution">
    <text evidence="3">The sequence shown here is derived from an EMBL/GenBank/DDBJ whole genome shotgun (WGS) entry which is preliminary data.</text>
</comment>
<dbReference type="InterPro" id="IPR000868">
    <property type="entry name" value="Isochorismatase-like_dom"/>
</dbReference>
<dbReference type="Gene3D" id="3.40.50.850">
    <property type="entry name" value="Isochorismatase-like"/>
    <property type="match status" value="1"/>
</dbReference>
<accession>A0ABU5DV94</accession>